<keyword evidence="10 21" id="KW-0846">Cobalamin</keyword>
<feature type="binding site" evidence="23">
    <location>
        <begin position="1196"/>
        <end position="1197"/>
    </location>
    <ligand>
        <name>S-adenosyl-L-methionine</name>
        <dbReference type="ChEBI" id="CHEBI:59789"/>
    </ligand>
</feature>
<dbReference type="PROSITE" id="PS50970">
    <property type="entry name" value="HCY"/>
    <property type="match status" value="1"/>
</dbReference>
<comment type="function">
    <text evidence="18 21">Catalyzes the transfer of a methyl group from methyl-cobalamin to homocysteine, yielding enzyme-bound cob(I)alamin and methionine. Subsequently, remethylates the cofactor using methyltetrahydrofolate.</text>
</comment>
<keyword evidence="8 21" id="KW-0489">Methyltransferase</keyword>
<dbReference type="FunFam" id="3.40.50.280:FF:000001">
    <property type="entry name" value="Methionine synthase"/>
    <property type="match status" value="1"/>
</dbReference>
<evidence type="ECO:0000256" key="3">
    <source>
        <dbReference type="ARBA" id="ARBA00001956"/>
    </source>
</evidence>
<dbReference type="Gene3D" id="1.10.1240.10">
    <property type="entry name" value="Methionine synthase domain"/>
    <property type="match status" value="1"/>
</dbReference>
<dbReference type="GO" id="GO:0005829">
    <property type="term" value="C:cytosol"/>
    <property type="evidence" value="ECO:0007669"/>
    <property type="project" value="TreeGrafter"/>
</dbReference>
<evidence type="ECO:0000259" key="25">
    <source>
        <dbReference type="PROSITE" id="PS50970"/>
    </source>
</evidence>
<feature type="binding site" evidence="23">
    <location>
        <begin position="760"/>
        <end position="764"/>
    </location>
    <ligand>
        <name>methylcob(III)alamin</name>
        <dbReference type="ChEBI" id="CHEBI:28115"/>
    </ligand>
</feature>
<keyword evidence="16 21" id="KW-0486">Methionine biosynthesis</keyword>
<dbReference type="InterPro" id="IPR004223">
    <property type="entry name" value="VitB12-dep_Met_synth_activ_dom"/>
</dbReference>
<dbReference type="Pfam" id="PF02965">
    <property type="entry name" value="Met_synt_B12"/>
    <property type="match status" value="1"/>
</dbReference>
<dbReference type="CDD" id="cd02069">
    <property type="entry name" value="methionine_synthase_B12_BD"/>
    <property type="match status" value="1"/>
</dbReference>
<feature type="domain" description="B12-binding" evidence="28">
    <location>
        <begin position="750"/>
        <end position="885"/>
    </location>
</feature>
<dbReference type="SUPFAM" id="SSF82282">
    <property type="entry name" value="Homocysteine S-methyltransferase"/>
    <property type="match status" value="1"/>
</dbReference>
<dbReference type="InterPro" id="IPR036589">
    <property type="entry name" value="HCY_dom_sf"/>
</dbReference>
<evidence type="ECO:0000259" key="26">
    <source>
        <dbReference type="PROSITE" id="PS50972"/>
    </source>
</evidence>
<feature type="binding site" evidence="23">
    <location>
        <position position="951"/>
    </location>
    <ligand>
        <name>S-adenosyl-L-methionine</name>
        <dbReference type="ChEBI" id="CHEBI:59789"/>
    </ligand>
</feature>
<evidence type="ECO:0000259" key="29">
    <source>
        <dbReference type="PROSITE" id="PS51337"/>
    </source>
</evidence>
<dbReference type="InterPro" id="IPR033706">
    <property type="entry name" value="Met_synthase_B12-bd"/>
</dbReference>
<dbReference type="Pfam" id="PF02607">
    <property type="entry name" value="B12-binding_2"/>
    <property type="match status" value="1"/>
</dbReference>
<dbReference type="GO" id="GO:0050667">
    <property type="term" value="P:homocysteine metabolic process"/>
    <property type="evidence" value="ECO:0007669"/>
    <property type="project" value="TreeGrafter"/>
</dbReference>
<dbReference type="InterPro" id="IPR003726">
    <property type="entry name" value="HCY_dom"/>
</dbReference>
<dbReference type="GO" id="GO:0008270">
    <property type="term" value="F:zinc ion binding"/>
    <property type="evidence" value="ECO:0007669"/>
    <property type="project" value="UniProtKB-UniRule"/>
</dbReference>
<keyword evidence="12 21" id="KW-0949">S-adenosyl-L-methionine</keyword>
<evidence type="ECO:0000256" key="8">
    <source>
        <dbReference type="ARBA" id="ARBA00022603"/>
    </source>
</evidence>
<keyword evidence="14" id="KW-0677">Repeat</keyword>
<comment type="cofactor">
    <cofactor evidence="3 21 22">
        <name>methylcob(III)alamin</name>
        <dbReference type="ChEBI" id="CHEBI:28115"/>
    </cofactor>
</comment>
<dbReference type="PROSITE" id="PS50974">
    <property type="entry name" value="ADOMET_ACTIVATION"/>
    <property type="match status" value="1"/>
</dbReference>
<dbReference type="PROSITE" id="PS50972">
    <property type="entry name" value="PTERIN_BINDING"/>
    <property type="match status" value="1"/>
</dbReference>
<dbReference type="FunFam" id="3.20.20.20:FF:000002">
    <property type="entry name" value="Methionine synthase"/>
    <property type="match status" value="1"/>
</dbReference>
<evidence type="ECO:0000256" key="11">
    <source>
        <dbReference type="ARBA" id="ARBA00022679"/>
    </source>
</evidence>
<dbReference type="InterPro" id="IPR036724">
    <property type="entry name" value="Cobalamin-bd_sf"/>
</dbReference>
<dbReference type="SUPFAM" id="SSF47644">
    <property type="entry name" value="Methionine synthase domain"/>
    <property type="match status" value="1"/>
</dbReference>
<gene>
    <name evidence="30" type="primary">metH</name>
    <name evidence="30" type="ORF">NFG57_10045</name>
</gene>
<protein>
    <recommendedName>
        <fullName evidence="7 20">Methionine synthase</fullName>
        <ecNumber evidence="6 20">2.1.1.13</ecNumber>
    </recommendedName>
    <alternativeName>
        <fullName evidence="19 21">5-methyltetrahydrofolate--homocysteine methyltransferase</fullName>
    </alternativeName>
</protein>
<evidence type="ECO:0000256" key="15">
    <source>
        <dbReference type="ARBA" id="ARBA00022833"/>
    </source>
</evidence>
<evidence type="ECO:0000256" key="23">
    <source>
        <dbReference type="PIRSR" id="PIRSR000381-2"/>
    </source>
</evidence>
<dbReference type="NCBIfam" id="TIGR02082">
    <property type="entry name" value="metH"/>
    <property type="match status" value="1"/>
</dbReference>
<comment type="similarity">
    <text evidence="5">Belongs to the vitamin-B12 dependent methionine synthase family.</text>
</comment>
<comment type="pathway">
    <text evidence="4 21">Amino-acid biosynthesis; L-methionine biosynthesis via de novo pathway; L-methionine from L-homocysteine (MetH route): step 1/1.</text>
</comment>
<dbReference type="Pfam" id="PF02574">
    <property type="entry name" value="S-methyl_trans"/>
    <property type="match status" value="1"/>
</dbReference>
<dbReference type="PANTHER" id="PTHR45833">
    <property type="entry name" value="METHIONINE SYNTHASE"/>
    <property type="match status" value="1"/>
</dbReference>
<dbReference type="EC" id="2.1.1.13" evidence="6 20"/>
<feature type="binding site" evidence="22 24">
    <location>
        <position position="315"/>
    </location>
    <ligand>
        <name>Zn(2+)</name>
        <dbReference type="ChEBI" id="CHEBI:29105"/>
    </ligand>
</feature>
<feature type="domain" description="Hcy-binding" evidence="25">
    <location>
        <begin position="10"/>
        <end position="329"/>
    </location>
</feature>
<feature type="binding site" evidence="22 24">
    <location>
        <position position="314"/>
    </location>
    <ligand>
        <name>Zn(2+)</name>
        <dbReference type="ChEBI" id="CHEBI:29105"/>
    </ligand>
</feature>
<feature type="binding site" evidence="22 24">
    <location>
        <position position="251"/>
    </location>
    <ligand>
        <name>Zn(2+)</name>
        <dbReference type="ChEBI" id="CHEBI:29105"/>
    </ligand>
</feature>
<dbReference type="InterPro" id="IPR011005">
    <property type="entry name" value="Dihydropteroate_synth-like_sf"/>
</dbReference>
<dbReference type="InterPro" id="IPR000489">
    <property type="entry name" value="Pterin-binding_dom"/>
</dbReference>
<evidence type="ECO:0000259" key="27">
    <source>
        <dbReference type="PROSITE" id="PS50974"/>
    </source>
</evidence>
<reference evidence="30" key="1">
    <citation type="submission" date="2022-06" db="EMBL/GenBank/DDBJ databases">
        <title>A novel DMS-producing enzyme.</title>
        <authorList>
            <person name="Zhang Y."/>
        </authorList>
    </citation>
    <scope>NUCLEOTIDE SEQUENCE</scope>
    <source>
        <strain evidence="30">H10-59</strain>
    </source>
</reference>
<organism evidence="30">
    <name type="scientific">Halomonas sp. H10-59</name>
    <dbReference type="NCBI Taxonomy" id="2950874"/>
    <lineage>
        <taxon>Bacteria</taxon>
        <taxon>Pseudomonadati</taxon>
        <taxon>Pseudomonadota</taxon>
        <taxon>Gammaproteobacteria</taxon>
        <taxon>Oceanospirillales</taxon>
        <taxon>Halomonadaceae</taxon>
        <taxon>Halomonas</taxon>
    </lineage>
</organism>
<evidence type="ECO:0000256" key="5">
    <source>
        <dbReference type="ARBA" id="ARBA00010398"/>
    </source>
</evidence>
<evidence type="ECO:0000256" key="7">
    <source>
        <dbReference type="ARBA" id="ARBA00013998"/>
    </source>
</evidence>
<evidence type="ECO:0000256" key="16">
    <source>
        <dbReference type="ARBA" id="ARBA00023167"/>
    </source>
</evidence>
<dbReference type="PANTHER" id="PTHR45833:SF1">
    <property type="entry name" value="METHIONINE SYNTHASE"/>
    <property type="match status" value="1"/>
</dbReference>
<dbReference type="SMART" id="SM01018">
    <property type="entry name" value="B12-binding_2"/>
    <property type="match status" value="1"/>
</dbReference>
<dbReference type="FunFam" id="3.20.20.330:FF:000001">
    <property type="entry name" value="Methionine synthase"/>
    <property type="match status" value="1"/>
</dbReference>
<keyword evidence="9 21" id="KW-0028">Amino-acid biosynthesis</keyword>
<dbReference type="Pfam" id="PF02310">
    <property type="entry name" value="B12-binding"/>
    <property type="match status" value="1"/>
</dbReference>
<dbReference type="Gene3D" id="3.20.20.20">
    <property type="entry name" value="Dihydropteroate synthase-like"/>
    <property type="match status" value="1"/>
</dbReference>
<comment type="catalytic activity">
    <reaction evidence="1 21">
        <text>(6S)-5-methyl-5,6,7,8-tetrahydrofolate + L-homocysteine = (6S)-5,6,7,8-tetrahydrofolate + L-methionine</text>
        <dbReference type="Rhea" id="RHEA:11172"/>
        <dbReference type="ChEBI" id="CHEBI:18608"/>
        <dbReference type="ChEBI" id="CHEBI:57453"/>
        <dbReference type="ChEBI" id="CHEBI:57844"/>
        <dbReference type="ChEBI" id="CHEBI:58199"/>
        <dbReference type="EC" id="2.1.1.13"/>
    </reaction>
</comment>
<evidence type="ECO:0000256" key="17">
    <source>
        <dbReference type="ARBA" id="ARBA00023285"/>
    </source>
</evidence>
<feature type="domain" description="Pterin-binding" evidence="26">
    <location>
        <begin position="360"/>
        <end position="621"/>
    </location>
</feature>
<dbReference type="EMBL" id="CP098828">
    <property type="protein sequence ID" value="XBO77070.1"/>
    <property type="molecule type" value="Genomic_DNA"/>
</dbReference>
<dbReference type="Pfam" id="PF00809">
    <property type="entry name" value="Pterin_bind"/>
    <property type="match status" value="1"/>
</dbReference>
<dbReference type="RefSeq" id="WP_348816121.1">
    <property type="nucleotide sequence ID" value="NZ_CP098828.1"/>
</dbReference>
<evidence type="ECO:0000256" key="9">
    <source>
        <dbReference type="ARBA" id="ARBA00022605"/>
    </source>
</evidence>
<evidence type="ECO:0000256" key="13">
    <source>
        <dbReference type="ARBA" id="ARBA00022723"/>
    </source>
</evidence>
<dbReference type="GO" id="GO:0008705">
    <property type="term" value="F:methionine synthase activity"/>
    <property type="evidence" value="ECO:0007669"/>
    <property type="project" value="UniProtKB-UniRule"/>
</dbReference>
<keyword evidence="13 21" id="KW-0479">Metal-binding</keyword>
<dbReference type="GO" id="GO:0046653">
    <property type="term" value="P:tetrahydrofolate metabolic process"/>
    <property type="evidence" value="ECO:0007669"/>
    <property type="project" value="TreeGrafter"/>
</dbReference>
<dbReference type="InterPro" id="IPR011822">
    <property type="entry name" value="MetH"/>
</dbReference>
<keyword evidence="11 21" id="KW-0808">Transferase</keyword>
<dbReference type="GO" id="GO:0032259">
    <property type="term" value="P:methylation"/>
    <property type="evidence" value="ECO:0007669"/>
    <property type="project" value="UniProtKB-KW"/>
</dbReference>
<dbReference type="AlphaFoldDB" id="A0AAU7KZU2"/>
<dbReference type="SUPFAM" id="SSF56507">
    <property type="entry name" value="Methionine synthase activation domain-like"/>
    <property type="match status" value="1"/>
</dbReference>
<evidence type="ECO:0000256" key="10">
    <source>
        <dbReference type="ARBA" id="ARBA00022628"/>
    </source>
</evidence>
<dbReference type="GO" id="GO:0031419">
    <property type="term" value="F:cobalamin binding"/>
    <property type="evidence" value="ECO:0007669"/>
    <property type="project" value="UniProtKB-UniRule"/>
</dbReference>
<sequence length="1233" mass="136482">MAVAAPTPQTARLIDSLKDRILMLDGGMGTMLQNAALSEEDFRGERFKDWPSDLKGNNDLLALTCPDLVARIHRDYLLAGADILETNTFNSTRLSQSDYGMEELVPELNREAARLARQVCDDVGEETGVPRYVAGVLGPTSRTASLSPDVNDPAKRNVTFDALRDNYREAALALIEGGSDLIMIETIFDTLNAKAAIYALEEIFDETGERLPVMISGTITDASGRTLSGQTTEAFWNSVRHAQPLTVGLNCALGAEELRPYVEELSTKADTFVSAHPNAGLPNEFGEYDQTPEEMAEIVAEFARSGLVNIIGGCCGSTPEHIAAIHRAIKDLPPRQIPDRSRACRLSGLEPFNIEHDSLFVNVGERTNVTGSARFKRLIKEEDYTTALEVALEQVENGAQVIDINMDEGMLESQEAMVRFLNLIAGEPDIARVPIMVDSSKWEIIEAGLKCIQGKAVVNSISLKEGEEAFRHQATECRRHGAAVVVMAFDESGQADTFARKTEICQRAYRVLVDDIGFPAEDIIFDPNIFAIATGIDEHNNYAVDFIEATRWIREHLPHAMVSGGVSNVSFSFRGNNPVREAIHSVFLYHAIRAGLTMGIVNAGQLAVYDDLPEELREAVEDVVLNRRDDSTERLLDIADKYKGDGSGGEKKEDLEWRSWEVEKRIEHALVKGITAYIEDDTELARQRATRPIEVIEGPLMDGMNVVGDLFGAGKMFLPQVVKSARVMKQAVAYLIPYIEAEKSEDTQAKGKIVMATVKGDVHDIGKNIVGVVLQCNNYEVIDLGVMVPADKILKTAREENADIIGLSGLITPSLDEMVHVAKEMQRQGFELPLLIGGATTSKAHTAVKIEPQYEQPVIYVTDASRAVGVAGKLLSPGLKEAYVNEIREEYVKVRERNAKRRPKAADLSYADARARKPALDWQGYTPPAPTFTGLKVFEDYDLNELVDRIDWTPFFMSWELVGKYPKILDDKVVGEAARQLFDEAQVMLRKLIDERLIQARGVIGLWPANSVDDDVIEVYSDETRGEVIERLHHIRQQTTKNREGVCYSLADFIAPKDSGKPDWIGGFAVTAGHGVEGLSAAYKAKGDDYNAIMVQALADRLAEAFAELIHERVRKEFWAYVPEEQLDNEALIAEKYQGIRPAPGYPACPDHTEKATLFRMLDAEASTGLELTESFAMWPAAAVSGWYFSHPQSKYFATGKITRDQVEALASRKGMELDVMERWLSPVLSYDA</sequence>
<evidence type="ECO:0000256" key="19">
    <source>
        <dbReference type="ARBA" id="ARBA00031040"/>
    </source>
</evidence>
<dbReference type="PROSITE" id="PS51332">
    <property type="entry name" value="B12_BINDING"/>
    <property type="match status" value="1"/>
</dbReference>
<feature type="binding site" description="axial binding residue" evidence="22">
    <location>
        <position position="763"/>
    </location>
    <ligand>
        <name>methylcob(III)alamin</name>
        <dbReference type="ChEBI" id="CHEBI:28115"/>
    </ligand>
    <ligandPart>
        <name>Co</name>
        <dbReference type="ChEBI" id="CHEBI:27638"/>
    </ligandPart>
</feature>
<evidence type="ECO:0000256" key="6">
    <source>
        <dbReference type="ARBA" id="ARBA00012032"/>
    </source>
</evidence>
<dbReference type="PROSITE" id="PS51337">
    <property type="entry name" value="B12_BINDING_NTER"/>
    <property type="match status" value="1"/>
</dbReference>
<evidence type="ECO:0000256" key="12">
    <source>
        <dbReference type="ARBA" id="ARBA00022691"/>
    </source>
</evidence>
<dbReference type="CDD" id="cd00740">
    <property type="entry name" value="MeTr"/>
    <property type="match status" value="1"/>
</dbReference>
<dbReference type="InterPro" id="IPR050554">
    <property type="entry name" value="Met_Synthase/Corrinoid"/>
</dbReference>
<feature type="domain" description="AdoMet activation" evidence="27">
    <location>
        <begin position="901"/>
        <end position="1233"/>
    </location>
</feature>
<dbReference type="NCBIfam" id="NF007024">
    <property type="entry name" value="PRK09490.1"/>
    <property type="match status" value="1"/>
</dbReference>
<dbReference type="Gene3D" id="3.10.196.10">
    <property type="entry name" value="Vitamin B12-dependent methionine synthase, activation domain"/>
    <property type="match status" value="1"/>
</dbReference>
<dbReference type="Gene3D" id="3.20.20.330">
    <property type="entry name" value="Homocysteine-binding-like domain"/>
    <property type="match status" value="1"/>
</dbReference>
<feature type="binding site" evidence="23">
    <location>
        <position position="1141"/>
    </location>
    <ligand>
        <name>S-adenosyl-L-methionine</name>
        <dbReference type="ChEBI" id="CHEBI:59789"/>
    </ligand>
</feature>
<dbReference type="InterPro" id="IPR037010">
    <property type="entry name" value="VitB12-dep_Met_synth_activ_sf"/>
</dbReference>
<dbReference type="PIRSF" id="PIRSF000381">
    <property type="entry name" value="MetH"/>
    <property type="match status" value="1"/>
</dbReference>
<dbReference type="FunFam" id="1.10.1240.10:FF:000001">
    <property type="entry name" value="Methionine synthase"/>
    <property type="match status" value="1"/>
</dbReference>
<evidence type="ECO:0000256" key="14">
    <source>
        <dbReference type="ARBA" id="ARBA00022737"/>
    </source>
</evidence>
<dbReference type="SUPFAM" id="SSF51717">
    <property type="entry name" value="Dihydropteroate synthetase-like"/>
    <property type="match status" value="1"/>
</dbReference>
<dbReference type="Gene3D" id="1.10.288.10">
    <property type="entry name" value="Cobalamin-dependent Methionine Synthase, domain 2"/>
    <property type="match status" value="1"/>
</dbReference>
<evidence type="ECO:0000256" key="4">
    <source>
        <dbReference type="ARBA" id="ARBA00005178"/>
    </source>
</evidence>
<feature type="binding site" evidence="23">
    <location>
        <position position="808"/>
    </location>
    <ligand>
        <name>methylcob(III)alamin</name>
        <dbReference type="ChEBI" id="CHEBI:28115"/>
    </ligand>
</feature>
<comment type="domain">
    <text evidence="21">Modular enzyme with four functionally distinct domains. The isolated Hcy-binding domain catalyzes methyl transfer from free methylcobalamin to homocysteine. The Hcy-binding domain in association with the pterin-binding domain catalyzes the methylation of cob(I)alamin by methyltetrahydrofolate and the methylation of homocysteine. The B12-binding domain binds the cofactor. The AdoMet activation domain binds S-adenosyl-L-methionine. Under aerobic conditions cob(I)alamin can be converted to inactive cob(II)alamin. Reductive methylation by S-adenosyl-L-methionine and flavodoxin regenerates methylcobalamin.</text>
</comment>
<feature type="domain" description="B12-binding N-terminal" evidence="29">
    <location>
        <begin position="653"/>
        <end position="747"/>
    </location>
</feature>
<evidence type="ECO:0000259" key="28">
    <source>
        <dbReference type="PROSITE" id="PS51332"/>
    </source>
</evidence>
<evidence type="ECO:0000256" key="1">
    <source>
        <dbReference type="ARBA" id="ARBA00001700"/>
    </source>
</evidence>
<evidence type="ECO:0000256" key="22">
    <source>
        <dbReference type="PIRSR" id="PIRSR000381-1"/>
    </source>
</evidence>
<feature type="binding site" evidence="23">
    <location>
        <position position="864"/>
    </location>
    <ligand>
        <name>methylcob(III)alamin</name>
        <dbReference type="ChEBI" id="CHEBI:28115"/>
    </ligand>
</feature>
<dbReference type="InterPro" id="IPR003759">
    <property type="entry name" value="Cbl-bd_cap"/>
</dbReference>
<evidence type="ECO:0000256" key="21">
    <source>
        <dbReference type="PIRNR" id="PIRNR000381"/>
    </source>
</evidence>
<dbReference type="InterPro" id="IPR036594">
    <property type="entry name" value="Meth_synthase_dom"/>
</dbReference>
<proteinExistence type="inferred from homology"/>
<keyword evidence="17 21" id="KW-0170">Cobalt</keyword>
<comment type="cofactor">
    <cofactor evidence="2 21 24">
        <name>Zn(2+)</name>
        <dbReference type="ChEBI" id="CHEBI:29105"/>
    </cofactor>
</comment>
<feature type="binding site" evidence="23">
    <location>
        <position position="812"/>
    </location>
    <ligand>
        <name>methylcob(III)alamin</name>
        <dbReference type="ChEBI" id="CHEBI:28115"/>
    </ligand>
</feature>
<evidence type="ECO:0000313" key="30">
    <source>
        <dbReference type="EMBL" id="XBO77070.1"/>
    </source>
</evidence>
<evidence type="ECO:0000256" key="20">
    <source>
        <dbReference type="NCBIfam" id="TIGR02082"/>
    </source>
</evidence>
<dbReference type="InterPro" id="IPR006158">
    <property type="entry name" value="Cobalamin-bd"/>
</dbReference>
<evidence type="ECO:0000256" key="2">
    <source>
        <dbReference type="ARBA" id="ARBA00001947"/>
    </source>
</evidence>
<dbReference type="SUPFAM" id="SSF52242">
    <property type="entry name" value="Cobalamin (vitamin B12)-binding domain"/>
    <property type="match status" value="1"/>
</dbReference>
<evidence type="ECO:0000256" key="24">
    <source>
        <dbReference type="PROSITE-ProRule" id="PRU00333"/>
    </source>
</evidence>
<accession>A0AAU7KZU2</accession>
<name>A0AAU7KZU2_9GAMM</name>
<keyword evidence="15 21" id="KW-0862">Zinc</keyword>
<evidence type="ECO:0000256" key="18">
    <source>
        <dbReference type="ARBA" id="ARBA00025552"/>
    </source>
</evidence>
<dbReference type="Gene3D" id="3.40.50.280">
    <property type="entry name" value="Cobalamin-binding domain"/>
    <property type="match status" value="1"/>
</dbReference>
<feature type="binding site" evidence="23">
    <location>
        <position position="697"/>
    </location>
    <ligand>
        <name>methylcob(III)alamin</name>
        <dbReference type="ChEBI" id="CHEBI:28115"/>
    </ligand>
</feature>